<accession>A0A9Q9B336</accession>
<sequence>MKSSITAAIILAIRASQVTSAPLPFPQGDIRNRLAVCPPWCGAGSIDDDAWREFRELTGQNNIKPPTTKRGEETAEPDIWSKLRPERHGNFYQVHRRDALSVTANPDGTIPKKSQEAIDRWNAQFGTLNEQHNGETLSVPTNPDGGVSKEWQDAVNRWELRLDDTTIPPREQQKREALPAAADDNDDGDDKASSWEVYNRLPDPSGGAPYLGKLFDSQQEKREALPVGTNPLQLSHEAIDRLNRKLGFHPQQKKRGRRFLSLLQIGVPVSRGGRKRLRTA</sequence>
<evidence type="ECO:0000313" key="3">
    <source>
        <dbReference type="EMBL" id="USW56532.1"/>
    </source>
</evidence>
<reference evidence="3" key="1">
    <citation type="submission" date="2022-06" db="EMBL/GenBank/DDBJ databases">
        <title>Complete genome sequences of two strains of the flax pathogen Septoria linicola.</title>
        <authorList>
            <person name="Lapalu N."/>
            <person name="Simon A."/>
            <person name="Demenou B."/>
            <person name="Paumier D."/>
            <person name="Guillot M.-P."/>
            <person name="Gout L."/>
            <person name="Valade R."/>
        </authorList>
    </citation>
    <scope>NUCLEOTIDE SEQUENCE</scope>
    <source>
        <strain evidence="3">SE15195</strain>
    </source>
</reference>
<evidence type="ECO:0000313" key="4">
    <source>
        <dbReference type="Proteomes" id="UP001056384"/>
    </source>
</evidence>
<evidence type="ECO:0000256" key="2">
    <source>
        <dbReference type="SAM" id="SignalP"/>
    </source>
</evidence>
<dbReference type="OrthoDB" id="3646058at2759"/>
<protein>
    <submittedName>
        <fullName evidence="3">Uncharacterized protein</fullName>
    </submittedName>
</protein>
<dbReference type="EMBL" id="CP099425">
    <property type="protein sequence ID" value="USW56532.1"/>
    <property type="molecule type" value="Genomic_DNA"/>
</dbReference>
<dbReference type="AlphaFoldDB" id="A0A9Q9B336"/>
<gene>
    <name evidence="3" type="ORF">Slin15195_G098510</name>
</gene>
<keyword evidence="2" id="KW-0732">Signal</keyword>
<feature type="chain" id="PRO_5040301842" evidence="2">
    <location>
        <begin position="21"/>
        <end position="280"/>
    </location>
</feature>
<name>A0A9Q9B336_9PEZI</name>
<organism evidence="3 4">
    <name type="scientific">Septoria linicola</name>
    <dbReference type="NCBI Taxonomy" id="215465"/>
    <lineage>
        <taxon>Eukaryota</taxon>
        <taxon>Fungi</taxon>
        <taxon>Dikarya</taxon>
        <taxon>Ascomycota</taxon>
        <taxon>Pezizomycotina</taxon>
        <taxon>Dothideomycetes</taxon>
        <taxon>Dothideomycetidae</taxon>
        <taxon>Mycosphaerellales</taxon>
        <taxon>Mycosphaerellaceae</taxon>
        <taxon>Septoria</taxon>
    </lineage>
</organism>
<evidence type="ECO:0000256" key="1">
    <source>
        <dbReference type="SAM" id="MobiDB-lite"/>
    </source>
</evidence>
<proteinExistence type="predicted"/>
<feature type="signal peptide" evidence="2">
    <location>
        <begin position="1"/>
        <end position="20"/>
    </location>
</feature>
<dbReference type="Proteomes" id="UP001056384">
    <property type="component" value="Chromosome 8"/>
</dbReference>
<feature type="region of interest" description="Disordered" evidence="1">
    <location>
        <begin position="163"/>
        <end position="203"/>
    </location>
</feature>
<keyword evidence="4" id="KW-1185">Reference proteome</keyword>